<dbReference type="GO" id="GO:0005506">
    <property type="term" value="F:iron ion binding"/>
    <property type="evidence" value="ECO:0007669"/>
    <property type="project" value="InterPro"/>
</dbReference>
<protein>
    <submittedName>
        <fullName evidence="12">Cytochrome P450</fullName>
    </submittedName>
</protein>
<dbReference type="InterPro" id="IPR050364">
    <property type="entry name" value="Cytochrome_P450_fung"/>
</dbReference>
<keyword evidence="8 10" id="KW-0503">Monooxygenase</keyword>
<keyword evidence="11" id="KW-0732">Signal</keyword>
<name>A0A5C3MKB1_9AGAM</name>
<dbReference type="SUPFAM" id="SSF48264">
    <property type="entry name" value="Cytochrome P450"/>
    <property type="match status" value="1"/>
</dbReference>
<proteinExistence type="inferred from homology"/>
<evidence type="ECO:0000256" key="1">
    <source>
        <dbReference type="ARBA" id="ARBA00001971"/>
    </source>
</evidence>
<sequence length="501" mass="56752">MFYPAIIFSLLGMVIFLALRPRSRLPPGPPGLPLVGNALDVPPSHQWTKYLQWSTEYGDVMHLSALGRHLIILSSLDAARDLLEKRSNVYSDRPRFTMISDLMGWDWAIQFMSYGARFKQYRSSVMAQLRKQVLHRYHPIQLREARQLVLQLHRSPENFLQLIKHASGATMMSILYGFKEGQRRDGYVHLAEEATESLVIAGNVGKYLVDFIPILKYVPEWVPGSGFQRQAREWRKLCLSLINSPFQDVKNSLTMGTASPSIVGYMLEDQTMETEHLIKATAGVLYLGGADTTLSAFYSFMLAMILFPDVMRKAQEEIDSVTKGERLPDFADKSALPYCNCLVLEVFRWVPAVPLGVPHQSNGIDQYRGYVIPKNAIVMVNVWSILRDERIYPDPSRFSPDRFMPGSSEEKQLDPREVAFGFGRRTCPGVHFAEDHLWIIFVTILAAFDIRRSKTGAGAENPLPSRDFKVTSGMVSLPEPFPCDLVPRSLNLIKSLGQDDY</sequence>
<reference evidence="12 13" key="1">
    <citation type="journal article" date="2019" name="Nat. Ecol. Evol.">
        <title>Megaphylogeny resolves global patterns of mushroom evolution.</title>
        <authorList>
            <person name="Varga T."/>
            <person name="Krizsan K."/>
            <person name="Foldi C."/>
            <person name="Dima B."/>
            <person name="Sanchez-Garcia M."/>
            <person name="Sanchez-Ramirez S."/>
            <person name="Szollosi G.J."/>
            <person name="Szarkandi J.G."/>
            <person name="Papp V."/>
            <person name="Albert L."/>
            <person name="Andreopoulos W."/>
            <person name="Angelini C."/>
            <person name="Antonin V."/>
            <person name="Barry K.W."/>
            <person name="Bougher N.L."/>
            <person name="Buchanan P."/>
            <person name="Buyck B."/>
            <person name="Bense V."/>
            <person name="Catcheside P."/>
            <person name="Chovatia M."/>
            <person name="Cooper J."/>
            <person name="Damon W."/>
            <person name="Desjardin D."/>
            <person name="Finy P."/>
            <person name="Geml J."/>
            <person name="Haridas S."/>
            <person name="Hughes K."/>
            <person name="Justo A."/>
            <person name="Karasinski D."/>
            <person name="Kautmanova I."/>
            <person name="Kiss B."/>
            <person name="Kocsube S."/>
            <person name="Kotiranta H."/>
            <person name="LaButti K.M."/>
            <person name="Lechner B.E."/>
            <person name="Liimatainen K."/>
            <person name="Lipzen A."/>
            <person name="Lukacs Z."/>
            <person name="Mihaltcheva S."/>
            <person name="Morgado L.N."/>
            <person name="Niskanen T."/>
            <person name="Noordeloos M.E."/>
            <person name="Ohm R.A."/>
            <person name="Ortiz-Santana B."/>
            <person name="Ovrebo C."/>
            <person name="Racz N."/>
            <person name="Riley R."/>
            <person name="Savchenko A."/>
            <person name="Shiryaev A."/>
            <person name="Soop K."/>
            <person name="Spirin V."/>
            <person name="Szebenyi C."/>
            <person name="Tomsovsky M."/>
            <person name="Tulloss R.E."/>
            <person name="Uehling J."/>
            <person name="Grigoriev I.V."/>
            <person name="Vagvolgyi C."/>
            <person name="Papp T."/>
            <person name="Martin F.M."/>
            <person name="Miettinen O."/>
            <person name="Hibbett D.S."/>
            <person name="Nagy L.G."/>
        </authorList>
    </citation>
    <scope>NUCLEOTIDE SEQUENCE [LARGE SCALE GENOMIC DNA]</scope>
    <source>
        <strain evidence="12 13">OMC1185</strain>
    </source>
</reference>
<dbReference type="InterPro" id="IPR036396">
    <property type="entry name" value="Cyt_P450_sf"/>
</dbReference>
<evidence type="ECO:0000256" key="3">
    <source>
        <dbReference type="ARBA" id="ARBA00010617"/>
    </source>
</evidence>
<dbReference type="Proteomes" id="UP000305948">
    <property type="component" value="Unassembled WGS sequence"/>
</dbReference>
<dbReference type="EMBL" id="ML213537">
    <property type="protein sequence ID" value="TFK45744.1"/>
    <property type="molecule type" value="Genomic_DNA"/>
</dbReference>
<evidence type="ECO:0000256" key="11">
    <source>
        <dbReference type="SAM" id="SignalP"/>
    </source>
</evidence>
<evidence type="ECO:0000256" key="5">
    <source>
        <dbReference type="ARBA" id="ARBA00022723"/>
    </source>
</evidence>
<comment type="similarity">
    <text evidence="3 10">Belongs to the cytochrome P450 family.</text>
</comment>
<dbReference type="InterPro" id="IPR002401">
    <property type="entry name" value="Cyt_P450_E_grp-I"/>
</dbReference>
<evidence type="ECO:0000256" key="2">
    <source>
        <dbReference type="ARBA" id="ARBA00005179"/>
    </source>
</evidence>
<dbReference type="AlphaFoldDB" id="A0A5C3MKB1"/>
<keyword evidence="5 9" id="KW-0479">Metal-binding</keyword>
<comment type="pathway">
    <text evidence="2">Secondary metabolite biosynthesis.</text>
</comment>
<dbReference type="STRING" id="5364.A0A5C3MKB1"/>
<dbReference type="PANTHER" id="PTHR46300:SF7">
    <property type="entry name" value="P450, PUTATIVE (EUROFUNG)-RELATED"/>
    <property type="match status" value="1"/>
</dbReference>
<feature type="binding site" description="axial binding residue" evidence="9">
    <location>
        <position position="427"/>
    </location>
    <ligand>
        <name>heme</name>
        <dbReference type="ChEBI" id="CHEBI:30413"/>
    </ligand>
    <ligandPart>
        <name>Fe</name>
        <dbReference type="ChEBI" id="CHEBI:18248"/>
    </ligandPart>
</feature>
<keyword evidence="4 9" id="KW-0349">Heme</keyword>
<dbReference type="PANTHER" id="PTHR46300">
    <property type="entry name" value="P450, PUTATIVE (EUROFUNG)-RELATED-RELATED"/>
    <property type="match status" value="1"/>
</dbReference>
<evidence type="ECO:0000256" key="7">
    <source>
        <dbReference type="ARBA" id="ARBA00023004"/>
    </source>
</evidence>
<accession>A0A5C3MKB1</accession>
<keyword evidence="7 9" id="KW-0408">Iron</keyword>
<gene>
    <name evidence="12" type="ORF">OE88DRAFT_1668830</name>
</gene>
<dbReference type="InterPro" id="IPR001128">
    <property type="entry name" value="Cyt_P450"/>
</dbReference>
<keyword evidence="13" id="KW-1185">Reference proteome</keyword>
<dbReference type="GO" id="GO:0020037">
    <property type="term" value="F:heme binding"/>
    <property type="evidence" value="ECO:0007669"/>
    <property type="project" value="InterPro"/>
</dbReference>
<evidence type="ECO:0000256" key="10">
    <source>
        <dbReference type="RuleBase" id="RU000461"/>
    </source>
</evidence>
<evidence type="ECO:0000256" key="9">
    <source>
        <dbReference type="PIRSR" id="PIRSR602401-1"/>
    </source>
</evidence>
<feature type="chain" id="PRO_5022929260" evidence="11">
    <location>
        <begin position="19"/>
        <end position="501"/>
    </location>
</feature>
<dbReference type="GO" id="GO:0016705">
    <property type="term" value="F:oxidoreductase activity, acting on paired donors, with incorporation or reduction of molecular oxygen"/>
    <property type="evidence" value="ECO:0007669"/>
    <property type="project" value="InterPro"/>
</dbReference>
<dbReference type="GO" id="GO:0004497">
    <property type="term" value="F:monooxygenase activity"/>
    <property type="evidence" value="ECO:0007669"/>
    <property type="project" value="UniProtKB-KW"/>
</dbReference>
<evidence type="ECO:0000313" key="12">
    <source>
        <dbReference type="EMBL" id="TFK45744.1"/>
    </source>
</evidence>
<dbReference type="CDD" id="cd11065">
    <property type="entry name" value="CYP64-like"/>
    <property type="match status" value="1"/>
</dbReference>
<evidence type="ECO:0000256" key="6">
    <source>
        <dbReference type="ARBA" id="ARBA00023002"/>
    </source>
</evidence>
<evidence type="ECO:0000313" key="13">
    <source>
        <dbReference type="Proteomes" id="UP000305948"/>
    </source>
</evidence>
<feature type="signal peptide" evidence="11">
    <location>
        <begin position="1"/>
        <end position="18"/>
    </location>
</feature>
<keyword evidence="6 10" id="KW-0560">Oxidoreductase</keyword>
<dbReference type="Pfam" id="PF00067">
    <property type="entry name" value="p450"/>
    <property type="match status" value="1"/>
</dbReference>
<dbReference type="PRINTS" id="PR00463">
    <property type="entry name" value="EP450I"/>
</dbReference>
<evidence type="ECO:0000256" key="8">
    <source>
        <dbReference type="ARBA" id="ARBA00023033"/>
    </source>
</evidence>
<organism evidence="12 13">
    <name type="scientific">Heliocybe sulcata</name>
    <dbReference type="NCBI Taxonomy" id="5364"/>
    <lineage>
        <taxon>Eukaryota</taxon>
        <taxon>Fungi</taxon>
        <taxon>Dikarya</taxon>
        <taxon>Basidiomycota</taxon>
        <taxon>Agaricomycotina</taxon>
        <taxon>Agaricomycetes</taxon>
        <taxon>Gloeophyllales</taxon>
        <taxon>Gloeophyllaceae</taxon>
        <taxon>Heliocybe</taxon>
    </lineage>
</organism>
<comment type="cofactor">
    <cofactor evidence="1 9">
        <name>heme</name>
        <dbReference type="ChEBI" id="CHEBI:30413"/>
    </cofactor>
</comment>
<dbReference type="PROSITE" id="PS00086">
    <property type="entry name" value="CYTOCHROME_P450"/>
    <property type="match status" value="1"/>
</dbReference>
<dbReference type="Gene3D" id="1.10.630.10">
    <property type="entry name" value="Cytochrome P450"/>
    <property type="match status" value="1"/>
</dbReference>
<dbReference type="OrthoDB" id="2789670at2759"/>
<dbReference type="InterPro" id="IPR017972">
    <property type="entry name" value="Cyt_P450_CS"/>
</dbReference>
<evidence type="ECO:0000256" key="4">
    <source>
        <dbReference type="ARBA" id="ARBA00022617"/>
    </source>
</evidence>